<evidence type="ECO:0000256" key="3">
    <source>
        <dbReference type="PROSITE-ProRule" id="PRU01363"/>
    </source>
</evidence>
<dbReference type="AlphaFoldDB" id="A0A370B8G0"/>
<comment type="caution">
    <text evidence="6">The sequence shown here is derived from an EMBL/GenBank/DDBJ whole genome shotgun (WGS) entry which is preliminary data.</text>
</comment>
<evidence type="ECO:0000256" key="4">
    <source>
        <dbReference type="SAM" id="MobiDB-lite"/>
    </source>
</evidence>
<evidence type="ECO:0000313" key="7">
    <source>
        <dbReference type="Proteomes" id="UP000253741"/>
    </source>
</evidence>
<dbReference type="EMBL" id="QQNA01000073">
    <property type="protein sequence ID" value="RDG38098.1"/>
    <property type="molecule type" value="Genomic_DNA"/>
</dbReference>
<dbReference type="InterPro" id="IPR020807">
    <property type="entry name" value="PKS_DH"/>
</dbReference>
<dbReference type="InterPro" id="IPR050091">
    <property type="entry name" value="PKS_NRPS_Biosynth_Enz"/>
</dbReference>
<keyword evidence="2" id="KW-0511">Multifunctional enzyme</keyword>
<feature type="region of interest" description="Disordered" evidence="4">
    <location>
        <begin position="1"/>
        <end position="27"/>
    </location>
</feature>
<dbReference type="PROSITE" id="PS52019">
    <property type="entry name" value="PKS_MFAS_DH"/>
    <property type="match status" value="1"/>
</dbReference>
<feature type="domain" description="PKS/mFAS DH" evidence="5">
    <location>
        <begin position="1"/>
        <end position="168"/>
    </location>
</feature>
<dbReference type="InterPro" id="IPR042104">
    <property type="entry name" value="PKS_dehydratase_sf"/>
</dbReference>
<reference evidence="6 7" key="1">
    <citation type="submission" date="2018-07" db="EMBL/GenBank/DDBJ databases">
        <title>Streptomyces species from bats.</title>
        <authorList>
            <person name="Dunlap C."/>
        </authorList>
    </citation>
    <scope>NUCLEOTIDE SEQUENCE [LARGE SCALE GENOMIC DNA]</scope>
    <source>
        <strain evidence="6 7">AC230</strain>
    </source>
</reference>
<dbReference type="GO" id="GO:0006633">
    <property type="term" value="P:fatty acid biosynthetic process"/>
    <property type="evidence" value="ECO:0007669"/>
    <property type="project" value="TreeGrafter"/>
</dbReference>
<dbReference type="Gene3D" id="3.10.129.110">
    <property type="entry name" value="Polyketide synthase dehydratase"/>
    <property type="match status" value="1"/>
</dbReference>
<feature type="region of interest" description="N-terminal hotdog fold" evidence="3">
    <location>
        <begin position="1"/>
        <end position="46"/>
    </location>
</feature>
<dbReference type="InterPro" id="IPR049551">
    <property type="entry name" value="PKS_DH_C"/>
</dbReference>
<proteinExistence type="predicted"/>
<evidence type="ECO:0000259" key="5">
    <source>
        <dbReference type="PROSITE" id="PS52019"/>
    </source>
</evidence>
<protein>
    <recommendedName>
        <fullName evidence="5">PKS/mFAS DH domain-containing protein</fullName>
    </recommendedName>
</protein>
<organism evidence="6 7">
    <name type="scientific">Streptomyces corynorhini</name>
    <dbReference type="NCBI Taxonomy" id="2282652"/>
    <lineage>
        <taxon>Bacteria</taxon>
        <taxon>Bacillati</taxon>
        <taxon>Actinomycetota</taxon>
        <taxon>Actinomycetes</taxon>
        <taxon>Kitasatosporales</taxon>
        <taxon>Streptomycetaceae</taxon>
        <taxon>Streptomyces</taxon>
    </lineage>
</organism>
<keyword evidence="1" id="KW-0808">Transferase</keyword>
<evidence type="ECO:0000313" key="6">
    <source>
        <dbReference type="EMBL" id="RDG38098.1"/>
    </source>
</evidence>
<gene>
    <name evidence="6" type="ORF">DVH02_11045</name>
</gene>
<comment type="caution">
    <text evidence="3">Lacks conserved residue(s) required for the propagation of feature annotation.</text>
</comment>
<dbReference type="SMART" id="SM00826">
    <property type="entry name" value="PKS_DH"/>
    <property type="match status" value="1"/>
</dbReference>
<evidence type="ECO:0000256" key="2">
    <source>
        <dbReference type="ARBA" id="ARBA00023268"/>
    </source>
</evidence>
<dbReference type="GO" id="GO:0004312">
    <property type="term" value="F:fatty acid synthase activity"/>
    <property type="evidence" value="ECO:0007669"/>
    <property type="project" value="TreeGrafter"/>
</dbReference>
<sequence>MHLRIGPADGEGNRPLGVHSRAADAHPDRPWTLHADGILATGTRTAPADPALFTAWPPPGADPLPVEDTYDRLAAAGFGYGPLFQGLRAAWSLDGDVYAETVLPEQAHADTPGYGLHPALLDAALHATAYLLDDSVSGRMPYSWRDVSLHATGATALRVRLSARGTDA</sequence>
<dbReference type="PANTHER" id="PTHR43775:SF51">
    <property type="entry name" value="INACTIVE PHENOLPHTHIOCEROL SYNTHESIS POLYKETIDE SYNTHASE TYPE I PKS1-RELATED"/>
    <property type="match status" value="1"/>
</dbReference>
<dbReference type="PANTHER" id="PTHR43775">
    <property type="entry name" value="FATTY ACID SYNTHASE"/>
    <property type="match status" value="1"/>
</dbReference>
<feature type="region of interest" description="C-terminal hotdog fold" evidence="3">
    <location>
        <begin position="61"/>
        <end position="168"/>
    </location>
</feature>
<accession>A0A370B8G0</accession>
<evidence type="ECO:0000256" key="1">
    <source>
        <dbReference type="ARBA" id="ARBA00022679"/>
    </source>
</evidence>
<dbReference type="Proteomes" id="UP000253741">
    <property type="component" value="Unassembled WGS sequence"/>
</dbReference>
<name>A0A370B8G0_9ACTN</name>
<dbReference type="Pfam" id="PF14765">
    <property type="entry name" value="PS-DH"/>
    <property type="match status" value="1"/>
</dbReference>
<dbReference type="InterPro" id="IPR049900">
    <property type="entry name" value="PKS_mFAS_DH"/>
</dbReference>
<keyword evidence="7" id="KW-1185">Reference proteome</keyword>
<feature type="non-terminal residue" evidence="6">
    <location>
        <position position="168"/>
    </location>
</feature>